<dbReference type="InterPro" id="IPR005467">
    <property type="entry name" value="His_kinase_dom"/>
</dbReference>
<gene>
    <name evidence="20" type="ORF">E5161_10120</name>
</gene>
<keyword evidence="12" id="KW-0902">Two-component regulatory system</keyword>
<dbReference type="PANTHER" id="PTHR45528">
    <property type="entry name" value="SENSOR HISTIDINE KINASE CPXA"/>
    <property type="match status" value="1"/>
</dbReference>
<keyword evidence="6" id="KW-0808">Transferase</keyword>
<comment type="catalytic activity">
    <reaction evidence="1">
        <text>ATP + protein L-histidine = ADP + protein N-phospho-L-histidine.</text>
        <dbReference type="EC" id="2.7.13.3"/>
    </reaction>
</comment>
<evidence type="ECO:0000256" key="11">
    <source>
        <dbReference type="ARBA" id="ARBA00022989"/>
    </source>
</evidence>
<dbReference type="EMBL" id="SUPK01000004">
    <property type="protein sequence ID" value="TJY42343.1"/>
    <property type="molecule type" value="Genomic_DNA"/>
</dbReference>
<proteinExistence type="predicted"/>
<dbReference type="AlphaFoldDB" id="A0A4U0FBV8"/>
<dbReference type="InterPro" id="IPR036097">
    <property type="entry name" value="HisK_dim/P_sf"/>
</dbReference>
<evidence type="ECO:0000256" key="2">
    <source>
        <dbReference type="ARBA" id="ARBA00004651"/>
    </source>
</evidence>
<evidence type="ECO:0000313" key="20">
    <source>
        <dbReference type="EMBL" id="TJY42343.1"/>
    </source>
</evidence>
<dbReference type="RefSeq" id="WP_136777627.1">
    <property type="nucleotide sequence ID" value="NZ_SUPK01000004.1"/>
</dbReference>
<dbReference type="OrthoDB" id="9813151at2"/>
<dbReference type="PANTHER" id="PTHR45528:SF11">
    <property type="entry name" value="HISTIDINE KINASE"/>
    <property type="match status" value="1"/>
</dbReference>
<protein>
    <recommendedName>
        <fullName evidence="16">Heme sensor protein HssS</fullName>
        <ecNumber evidence="3">2.7.13.3</ecNumber>
    </recommendedName>
</protein>
<accession>A0A4U0FBV8</accession>
<keyword evidence="14 17" id="KW-0472">Membrane</keyword>
<evidence type="ECO:0000259" key="19">
    <source>
        <dbReference type="PROSITE" id="PS50885"/>
    </source>
</evidence>
<comment type="caution">
    <text evidence="20">The sequence shown here is derived from an EMBL/GenBank/DDBJ whole genome shotgun (WGS) entry which is preliminary data.</text>
</comment>
<keyword evidence="10" id="KW-0067">ATP-binding</keyword>
<dbReference type="GO" id="GO:0000155">
    <property type="term" value="F:phosphorelay sensor kinase activity"/>
    <property type="evidence" value="ECO:0007669"/>
    <property type="project" value="InterPro"/>
</dbReference>
<dbReference type="GO" id="GO:0005524">
    <property type="term" value="F:ATP binding"/>
    <property type="evidence" value="ECO:0007669"/>
    <property type="project" value="UniProtKB-KW"/>
</dbReference>
<keyword evidence="4" id="KW-1003">Cell membrane</keyword>
<dbReference type="InterPro" id="IPR050398">
    <property type="entry name" value="HssS/ArlS-like"/>
</dbReference>
<evidence type="ECO:0000256" key="12">
    <source>
        <dbReference type="ARBA" id="ARBA00023012"/>
    </source>
</evidence>
<dbReference type="CDD" id="cd00075">
    <property type="entry name" value="HATPase"/>
    <property type="match status" value="1"/>
</dbReference>
<dbReference type="InterPro" id="IPR003661">
    <property type="entry name" value="HisK_dim/P_dom"/>
</dbReference>
<evidence type="ECO:0000313" key="21">
    <source>
        <dbReference type="Proteomes" id="UP000309673"/>
    </source>
</evidence>
<evidence type="ECO:0000256" key="15">
    <source>
        <dbReference type="ARBA" id="ARBA00037219"/>
    </source>
</evidence>
<dbReference type="Gene3D" id="1.10.287.130">
    <property type="match status" value="1"/>
</dbReference>
<keyword evidence="7 17" id="KW-0812">Transmembrane</keyword>
<evidence type="ECO:0000256" key="1">
    <source>
        <dbReference type="ARBA" id="ARBA00000085"/>
    </source>
</evidence>
<dbReference type="SUPFAM" id="SSF47384">
    <property type="entry name" value="Homodimeric domain of signal transducing histidine kinase"/>
    <property type="match status" value="1"/>
</dbReference>
<keyword evidence="13" id="KW-0843">Virulence</keyword>
<dbReference type="Pfam" id="PF02518">
    <property type="entry name" value="HATPase_c"/>
    <property type="match status" value="1"/>
</dbReference>
<dbReference type="InterPro" id="IPR036890">
    <property type="entry name" value="HATPase_C_sf"/>
</dbReference>
<dbReference type="EC" id="2.7.13.3" evidence="3"/>
<dbReference type="Pfam" id="PF00512">
    <property type="entry name" value="HisKA"/>
    <property type="match status" value="1"/>
</dbReference>
<dbReference type="SMART" id="SM00304">
    <property type="entry name" value="HAMP"/>
    <property type="match status" value="1"/>
</dbReference>
<keyword evidence="11 17" id="KW-1133">Transmembrane helix</keyword>
<sequence>MIKTLYVRVVLIFWVIVAASMLLSFFIIKELNGTRIYNQFQWDTLDAGEQIVRYCTENQVQDVEAYVNSLKSISPFKIYLYRENTAARADFPIRPEEVEKVLHGGVYQSFGDKKIRSHDEIVAGLPFEVHGTSYALFLERNIRHLYKGFDGVVRTGLILSLIVGSLLVAAASRYLIRPIKMLTRATQKIASGDYNNLEIPIHNKNEIGILANSFNHMVKELSQMEKMRQNFVSDVSHEIQSPLTSIRGFSATLLQGELPEEDQKRCLSIIAEESERLSRLCEDLLKLASLDSEHHPYAPAKYRLDEQLRRVVISSEPMRAAKNIHIDLSLEETYIIADEDQLAQVWTNLIINSMKYTQPGGQISIQLTQSNHEVSVRIADNGIGIDEDDLGRIFQRFYKADKARDRSRGGSGLGLAIVKKIIDIHNGRIEVQSQPNQGTVITILLEAGLE</sequence>
<evidence type="ECO:0000256" key="10">
    <source>
        <dbReference type="ARBA" id="ARBA00022840"/>
    </source>
</evidence>
<dbReference type="InterPro" id="IPR003660">
    <property type="entry name" value="HAMP_dom"/>
</dbReference>
<dbReference type="FunFam" id="1.10.287.130:FF:000001">
    <property type="entry name" value="Two-component sensor histidine kinase"/>
    <property type="match status" value="1"/>
</dbReference>
<keyword evidence="9" id="KW-0418">Kinase</keyword>
<evidence type="ECO:0000256" key="14">
    <source>
        <dbReference type="ARBA" id="ARBA00023136"/>
    </source>
</evidence>
<comment type="function">
    <text evidence="15">Member of the two-component regulatory system HssS/HssR involved in intracellular heme homeostasis and tempering of staphylococcal virulence. HssS functions as a heme sensor histidine kinase which is autophosphorylated at a histidine residue and transfers its phosphate group to an aspartate residue of HssR. HssR/HssS activates the expression of hrtAB, an efflux pump, in response to extracellular heme, hemin, hemoglobin or blood.</text>
</comment>
<evidence type="ECO:0000256" key="4">
    <source>
        <dbReference type="ARBA" id="ARBA00022475"/>
    </source>
</evidence>
<dbReference type="PROSITE" id="PS50109">
    <property type="entry name" value="HIS_KIN"/>
    <property type="match status" value="1"/>
</dbReference>
<dbReference type="SUPFAM" id="SSF55874">
    <property type="entry name" value="ATPase domain of HSP90 chaperone/DNA topoisomerase II/histidine kinase"/>
    <property type="match status" value="1"/>
</dbReference>
<feature type="transmembrane region" description="Helical" evidence="17">
    <location>
        <begin position="6"/>
        <end position="28"/>
    </location>
</feature>
<feature type="domain" description="HAMP" evidence="19">
    <location>
        <begin position="173"/>
        <end position="226"/>
    </location>
</feature>
<evidence type="ECO:0000256" key="3">
    <source>
        <dbReference type="ARBA" id="ARBA00012438"/>
    </source>
</evidence>
<evidence type="ECO:0000256" key="17">
    <source>
        <dbReference type="SAM" id="Phobius"/>
    </source>
</evidence>
<dbReference type="PRINTS" id="PR00344">
    <property type="entry name" value="BCTRLSENSOR"/>
</dbReference>
<feature type="domain" description="Histidine kinase" evidence="18">
    <location>
        <begin position="234"/>
        <end position="449"/>
    </location>
</feature>
<evidence type="ECO:0000256" key="9">
    <source>
        <dbReference type="ARBA" id="ARBA00022777"/>
    </source>
</evidence>
<dbReference type="SUPFAM" id="SSF158472">
    <property type="entry name" value="HAMP domain-like"/>
    <property type="match status" value="1"/>
</dbReference>
<keyword evidence="21" id="KW-1185">Reference proteome</keyword>
<dbReference type="FunFam" id="3.30.565.10:FF:000006">
    <property type="entry name" value="Sensor histidine kinase WalK"/>
    <property type="match status" value="1"/>
</dbReference>
<evidence type="ECO:0000256" key="5">
    <source>
        <dbReference type="ARBA" id="ARBA00022553"/>
    </source>
</evidence>
<organism evidence="20 21">
    <name type="scientific">Cohnella pontilimi</name>
    <dbReference type="NCBI Taxonomy" id="2564100"/>
    <lineage>
        <taxon>Bacteria</taxon>
        <taxon>Bacillati</taxon>
        <taxon>Bacillota</taxon>
        <taxon>Bacilli</taxon>
        <taxon>Bacillales</taxon>
        <taxon>Paenibacillaceae</taxon>
        <taxon>Cohnella</taxon>
    </lineage>
</organism>
<evidence type="ECO:0000256" key="7">
    <source>
        <dbReference type="ARBA" id="ARBA00022692"/>
    </source>
</evidence>
<comment type="subcellular location">
    <subcellularLocation>
        <location evidence="2">Cell membrane</location>
        <topology evidence="2">Multi-pass membrane protein</topology>
    </subcellularLocation>
</comment>
<dbReference type="CDD" id="cd06225">
    <property type="entry name" value="HAMP"/>
    <property type="match status" value="1"/>
</dbReference>
<name>A0A4U0FBV8_9BACL</name>
<evidence type="ECO:0000256" key="13">
    <source>
        <dbReference type="ARBA" id="ARBA00023026"/>
    </source>
</evidence>
<evidence type="ECO:0000256" key="16">
    <source>
        <dbReference type="ARBA" id="ARBA00040841"/>
    </source>
</evidence>
<keyword evidence="8" id="KW-0547">Nucleotide-binding</keyword>
<evidence type="ECO:0000259" key="18">
    <source>
        <dbReference type="PROSITE" id="PS50109"/>
    </source>
</evidence>
<keyword evidence="5" id="KW-0597">Phosphoprotein</keyword>
<dbReference type="Gene3D" id="3.30.565.10">
    <property type="entry name" value="Histidine kinase-like ATPase, C-terminal domain"/>
    <property type="match status" value="1"/>
</dbReference>
<dbReference type="Gene3D" id="6.10.340.10">
    <property type="match status" value="1"/>
</dbReference>
<evidence type="ECO:0000256" key="8">
    <source>
        <dbReference type="ARBA" id="ARBA00022741"/>
    </source>
</evidence>
<dbReference type="PROSITE" id="PS50885">
    <property type="entry name" value="HAMP"/>
    <property type="match status" value="1"/>
</dbReference>
<feature type="transmembrane region" description="Helical" evidence="17">
    <location>
        <begin position="152"/>
        <end position="176"/>
    </location>
</feature>
<dbReference type="Pfam" id="PF00672">
    <property type="entry name" value="HAMP"/>
    <property type="match status" value="1"/>
</dbReference>
<evidence type="ECO:0000256" key="6">
    <source>
        <dbReference type="ARBA" id="ARBA00022679"/>
    </source>
</evidence>
<dbReference type="SMART" id="SM00387">
    <property type="entry name" value="HATPase_c"/>
    <property type="match status" value="1"/>
</dbReference>
<dbReference type="SMART" id="SM00388">
    <property type="entry name" value="HisKA"/>
    <property type="match status" value="1"/>
</dbReference>
<dbReference type="InterPro" id="IPR003594">
    <property type="entry name" value="HATPase_dom"/>
</dbReference>
<dbReference type="GO" id="GO:0005886">
    <property type="term" value="C:plasma membrane"/>
    <property type="evidence" value="ECO:0007669"/>
    <property type="project" value="UniProtKB-SubCell"/>
</dbReference>
<dbReference type="InterPro" id="IPR004358">
    <property type="entry name" value="Sig_transdc_His_kin-like_C"/>
</dbReference>
<dbReference type="CDD" id="cd00082">
    <property type="entry name" value="HisKA"/>
    <property type="match status" value="1"/>
</dbReference>
<reference evidence="20 21" key="1">
    <citation type="submission" date="2019-04" db="EMBL/GenBank/DDBJ databases">
        <title>Cohnella sp. nov., isolated from soil.</title>
        <authorList>
            <person name="Kim W."/>
        </authorList>
    </citation>
    <scope>NUCLEOTIDE SEQUENCE [LARGE SCALE GENOMIC DNA]</scope>
    <source>
        <strain evidence="20 21">CAU 1483</strain>
    </source>
</reference>
<dbReference type="Proteomes" id="UP000309673">
    <property type="component" value="Unassembled WGS sequence"/>
</dbReference>